<dbReference type="PANTHER" id="PTHR12081">
    <property type="entry name" value="TRANSCRIPTION FACTOR E2F"/>
    <property type="match status" value="1"/>
</dbReference>
<comment type="subcellular location">
    <subcellularLocation>
        <location evidence="6">Nucleus</location>
    </subcellularLocation>
</comment>
<keyword evidence="4 6" id="KW-0804">Transcription</keyword>
<evidence type="ECO:0000256" key="5">
    <source>
        <dbReference type="ARBA" id="ARBA00023306"/>
    </source>
</evidence>
<dbReference type="AlphaFoldDB" id="A0AAV8BXD7"/>
<dbReference type="Proteomes" id="UP001140206">
    <property type="component" value="Chromosome 5"/>
</dbReference>
<dbReference type="Pfam" id="PF02319">
    <property type="entry name" value="WHD_E2F_TDP"/>
    <property type="match status" value="1"/>
</dbReference>
<dbReference type="InterPro" id="IPR003316">
    <property type="entry name" value="E2F_WHTH_DNA-bd_dom"/>
</dbReference>
<dbReference type="PANTHER" id="PTHR12081:SF89">
    <property type="entry name" value="OS04G0112200 PROTEIN"/>
    <property type="match status" value="1"/>
</dbReference>
<reference evidence="8" key="1">
    <citation type="submission" date="2022-08" db="EMBL/GenBank/DDBJ databases">
        <authorList>
            <person name="Marques A."/>
        </authorList>
    </citation>
    <scope>NUCLEOTIDE SEQUENCE</scope>
    <source>
        <strain evidence="8">RhyPub2mFocal</strain>
        <tissue evidence="8">Leaves</tissue>
    </source>
</reference>
<dbReference type="InterPro" id="IPR037241">
    <property type="entry name" value="E2F-DP_heterodim"/>
</dbReference>
<dbReference type="CDD" id="cd14660">
    <property type="entry name" value="E2F_DD"/>
    <property type="match status" value="1"/>
</dbReference>
<dbReference type="InterPro" id="IPR032198">
    <property type="entry name" value="E2F_CC-MB"/>
</dbReference>
<dbReference type="FunFam" id="1.10.10.10:FF:000008">
    <property type="entry name" value="E2F transcription factor 1"/>
    <property type="match status" value="1"/>
</dbReference>
<dbReference type="InterPro" id="IPR036388">
    <property type="entry name" value="WH-like_DNA-bd_sf"/>
</dbReference>
<evidence type="ECO:0000256" key="3">
    <source>
        <dbReference type="ARBA" id="ARBA00023125"/>
    </source>
</evidence>
<proteinExistence type="inferred from homology"/>
<keyword evidence="3 6" id="KW-0238">DNA-binding</keyword>
<evidence type="ECO:0000259" key="7">
    <source>
        <dbReference type="SMART" id="SM01372"/>
    </source>
</evidence>
<dbReference type="GO" id="GO:0000981">
    <property type="term" value="F:DNA-binding transcription factor activity, RNA polymerase II-specific"/>
    <property type="evidence" value="ECO:0007669"/>
    <property type="project" value="TreeGrafter"/>
</dbReference>
<evidence type="ECO:0000256" key="1">
    <source>
        <dbReference type="ARBA" id="ARBA00010940"/>
    </source>
</evidence>
<accession>A0AAV8BXD7</accession>
<comment type="similarity">
    <text evidence="1 6">Belongs to the E2F/DP family.</text>
</comment>
<keyword evidence="2 6" id="KW-0805">Transcription regulation</keyword>
<dbReference type="Pfam" id="PF16421">
    <property type="entry name" value="E2F_CC-MB"/>
    <property type="match status" value="1"/>
</dbReference>
<evidence type="ECO:0000256" key="6">
    <source>
        <dbReference type="RuleBase" id="RU003796"/>
    </source>
</evidence>
<evidence type="ECO:0000256" key="4">
    <source>
        <dbReference type="ARBA" id="ARBA00023163"/>
    </source>
</evidence>
<keyword evidence="9" id="KW-1185">Reference proteome</keyword>
<dbReference type="GO" id="GO:0090575">
    <property type="term" value="C:RNA polymerase II transcription regulator complex"/>
    <property type="evidence" value="ECO:0007669"/>
    <property type="project" value="TreeGrafter"/>
</dbReference>
<dbReference type="Gene3D" id="6.10.250.540">
    <property type="match status" value="1"/>
</dbReference>
<sequence>MSGVDPPPRITPPAILRPASTNRHFPFLAASSTPPARLIPSGTSDRAFTPSAQTLVKEQLNGKEKVKVENPEPEAVFSREIKMEDVANALPTGLKPPKKLKPPKSKRLLCENNSALIDGDPTNALLANNCRYDSSLGLLTKKFINLLQKAEDGTLDLNKAAETLEVQKRRIYDITNVLEGVDLIEKKLKNMIRWKGYDMSKPKELEEQLASLKSDLDLLQKEESRLDGMIRAMKDNLQELYLDEQNQRWLFLSKEDINSIPNFQDSTLIAIKAPHGTSVEVPDPDEVVEFPQRHYQILMRSSTGPIDCYLLSSSHEDRAETSNQNQQGLAEERKTINENVDSQLRVSSYPFLSSQDNIGGIMRIAPSDENMDADYWLSSDLGATVTDIWGT</sequence>
<keyword evidence="5" id="KW-0131">Cell cycle</keyword>
<keyword evidence="6" id="KW-0539">Nucleus</keyword>
<evidence type="ECO:0000256" key="2">
    <source>
        <dbReference type="ARBA" id="ARBA00023015"/>
    </source>
</evidence>
<protein>
    <submittedName>
        <fullName evidence="8">Transcription factor E2FB</fullName>
    </submittedName>
</protein>
<dbReference type="EMBL" id="JAMFTS010000005">
    <property type="protein sequence ID" value="KAJ4747279.1"/>
    <property type="molecule type" value="Genomic_DNA"/>
</dbReference>
<name>A0AAV8BXD7_9POAL</name>
<dbReference type="GO" id="GO:0046983">
    <property type="term" value="F:protein dimerization activity"/>
    <property type="evidence" value="ECO:0007669"/>
    <property type="project" value="InterPro"/>
</dbReference>
<dbReference type="GO" id="GO:0000978">
    <property type="term" value="F:RNA polymerase II cis-regulatory region sequence-specific DNA binding"/>
    <property type="evidence" value="ECO:0007669"/>
    <property type="project" value="InterPro"/>
</dbReference>
<evidence type="ECO:0000313" key="9">
    <source>
        <dbReference type="Proteomes" id="UP001140206"/>
    </source>
</evidence>
<gene>
    <name evidence="8" type="ORF">LUZ62_081684</name>
</gene>
<dbReference type="SUPFAM" id="SSF144074">
    <property type="entry name" value="E2F-DP heterodimerization region"/>
    <property type="match status" value="1"/>
</dbReference>
<comment type="caution">
    <text evidence="8">The sequence shown here is derived from an EMBL/GenBank/DDBJ whole genome shotgun (WGS) entry which is preliminary data.</text>
</comment>
<evidence type="ECO:0000313" key="8">
    <source>
        <dbReference type="EMBL" id="KAJ4747279.1"/>
    </source>
</evidence>
<dbReference type="InterPro" id="IPR036390">
    <property type="entry name" value="WH_DNA-bd_sf"/>
</dbReference>
<organism evidence="8 9">
    <name type="scientific">Rhynchospora pubera</name>
    <dbReference type="NCBI Taxonomy" id="906938"/>
    <lineage>
        <taxon>Eukaryota</taxon>
        <taxon>Viridiplantae</taxon>
        <taxon>Streptophyta</taxon>
        <taxon>Embryophyta</taxon>
        <taxon>Tracheophyta</taxon>
        <taxon>Spermatophyta</taxon>
        <taxon>Magnoliopsida</taxon>
        <taxon>Liliopsida</taxon>
        <taxon>Poales</taxon>
        <taxon>Cyperaceae</taxon>
        <taxon>Cyperoideae</taxon>
        <taxon>Rhynchosporeae</taxon>
        <taxon>Rhynchospora</taxon>
    </lineage>
</organism>
<feature type="domain" description="E2F/DP family winged-helix DNA-binding" evidence="7">
    <location>
        <begin position="131"/>
        <end position="196"/>
    </location>
</feature>
<dbReference type="Gene3D" id="1.10.10.10">
    <property type="entry name" value="Winged helix-like DNA-binding domain superfamily/Winged helix DNA-binding domain"/>
    <property type="match status" value="1"/>
</dbReference>
<dbReference type="SMART" id="SM01372">
    <property type="entry name" value="E2F_TDP"/>
    <property type="match status" value="1"/>
</dbReference>
<dbReference type="InterPro" id="IPR015633">
    <property type="entry name" value="E2F"/>
</dbReference>
<dbReference type="SUPFAM" id="SSF46785">
    <property type="entry name" value="Winged helix' DNA-binding domain"/>
    <property type="match status" value="1"/>
</dbReference>